<evidence type="ECO:0000313" key="2">
    <source>
        <dbReference type="Proteomes" id="UP000619265"/>
    </source>
</evidence>
<evidence type="ECO:0000313" key="1">
    <source>
        <dbReference type="EMBL" id="KAF5466994.1"/>
    </source>
</evidence>
<protein>
    <submittedName>
        <fullName evidence="1">Uncharacterized protein</fullName>
    </submittedName>
</protein>
<organism evidence="1 2">
    <name type="scientific">Juglans regia</name>
    <name type="common">English walnut</name>
    <dbReference type="NCBI Taxonomy" id="51240"/>
    <lineage>
        <taxon>Eukaryota</taxon>
        <taxon>Viridiplantae</taxon>
        <taxon>Streptophyta</taxon>
        <taxon>Embryophyta</taxon>
        <taxon>Tracheophyta</taxon>
        <taxon>Spermatophyta</taxon>
        <taxon>Magnoliopsida</taxon>
        <taxon>eudicotyledons</taxon>
        <taxon>Gunneridae</taxon>
        <taxon>Pentapetalae</taxon>
        <taxon>rosids</taxon>
        <taxon>fabids</taxon>
        <taxon>Fagales</taxon>
        <taxon>Juglandaceae</taxon>
        <taxon>Juglans</taxon>
    </lineage>
</organism>
<proteinExistence type="predicted"/>
<dbReference type="EMBL" id="LIHL02000007">
    <property type="protein sequence ID" value="KAF5466994.1"/>
    <property type="molecule type" value="Genomic_DNA"/>
</dbReference>
<dbReference type="Gramene" id="Jr07_33620_p3">
    <property type="protein sequence ID" value="cds.Jr07_33620_p3"/>
    <property type="gene ID" value="Jr07_33620"/>
</dbReference>
<reference evidence="1" key="2">
    <citation type="submission" date="2020-03" db="EMBL/GenBank/DDBJ databases">
        <title>Walnut 2.0.</title>
        <authorList>
            <person name="Marrano A."/>
            <person name="Britton M."/>
            <person name="Zimin A.V."/>
            <person name="Zaini P.A."/>
            <person name="Workman R."/>
            <person name="Puiu D."/>
            <person name="Bianco L."/>
            <person name="Allen B.J."/>
            <person name="Troggio M."/>
            <person name="Leslie C.A."/>
            <person name="Timp W."/>
            <person name="Dendekar A."/>
            <person name="Salzberg S.L."/>
            <person name="Neale D.B."/>
        </authorList>
    </citation>
    <scope>NUCLEOTIDE SEQUENCE</scope>
    <source>
        <tissue evidence="1">Leaves</tissue>
    </source>
</reference>
<dbReference type="AlphaFoldDB" id="A0A833XIY5"/>
<name>A0A833XIY5_JUGRE</name>
<reference evidence="1" key="1">
    <citation type="submission" date="2015-10" db="EMBL/GenBank/DDBJ databases">
        <authorList>
            <person name="Martinez-Garcia P.J."/>
            <person name="Crepeau M.W."/>
            <person name="Puiu D."/>
            <person name="Gonzalez-Ibeas D."/>
            <person name="Whalen J."/>
            <person name="Stevens K."/>
            <person name="Paul R."/>
            <person name="Butterfield T."/>
            <person name="Britton M."/>
            <person name="Reagan R."/>
            <person name="Chakraborty S."/>
            <person name="Walawage S.L."/>
            <person name="Vasquez-Gross H.A."/>
            <person name="Cardeno C."/>
            <person name="Famula R."/>
            <person name="Pratt K."/>
            <person name="Kuruganti S."/>
            <person name="Aradhya M.K."/>
            <person name="Leslie C.A."/>
            <person name="Dandekar A.M."/>
            <person name="Salzberg S.L."/>
            <person name="Wegrzyn J.L."/>
            <person name="Langley C.H."/>
            <person name="Neale D.B."/>
        </authorList>
    </citation>
    <scope>NUCLEOTIDE SEQUENCE</scope>
    <source>
        <tissue evidence="1">Leaves</tissue>
    </source>
</reference>
<gene>
    <name evidence="1" type="ORF">F2P56_016871</name>
</gene>
<comment type="caution">
    <text evidence="1">The sequence shown here is derived from an EMBL/GenBank/DDBJ whole genome shotgun (WGS) entry which is preliminary data.</text>
</comment>
<accession>A0A833XIY5</accession>
<dbReference type="Proteomes" id="UP000619265">
    <property type="component" value="Unassembled WGS sequence"/>
</dbReference>
<sequence>MPEVPMAWTGPTNPTLFGAISLLLSFPFFTSPPRPNPKTQTKPINHHPPIPLSTPLYSSLSLLQNPFPIPPFPNYSTTPLLSPLGKPLDTPLGPSESIPVAEICTQPKHI</sequence>